<dbReference type="GO" id="GO:0060255">
    <property type="term" value="P:regulation of macromolecule metabolic process"/>
    <property type="evidence" value="ECO:0007669"/>
    <property type="project" value="UniProtKB-ARBA"/>
</dbReference>
<comment type="similarity">
    <text evidence="1">Belongs to the PITHD1 family.</text>
</comment>
<comment type="caution">
    <text evidence="3">The sequence shown here is derived from an EMBL/GenBank/DDBJ whole genome shotgun (WGS) entry which is preliminary data.</text>
</comment>
<dbReference type="InterPro" id="IPR010400">
    <property type="entry name" value="PITH_dom"/>
</dbReference>
<dbReference type="GO" id="GO:0005737">
    <property type="term" value="C:cytoplasm"/>
    <property type="evidence" value="ECO:0007669"/>
    <property type="project" value="UniProtKB-ARBA"/>
</dbReference>
<dbReference type="AlphaFoldDB" id="A0A1D2NC44"/>
<dbReference type="GO" id="GO:0045654">
    <property type="term" value="P:positive regulation of megakaryocyte differentiation"/>
    <property type="evidence" value="ECO:0007669"/>
    <property type="project" value="UniProtKB-ARBA"/>
</dbReference>
<evidence type="ECO:0000259" key="2">
    <source>
        <dbReference type="PROSITE" id="PS51532"/>
    </source>
</evidence>
<feature type="domain" description="PITH" evidence="2">
    <location>
        <begin position="39"/>
        <end position="211"/>
    </location>
</feature>
<gene>
    <name evidence="3" type="ORF">Ocin01_03842</name>
</gene>
<dbReference type="InterPro" id="IPR037047">
    <property type="entry name" value="PITH_dom_sf"/>
</dbReference>
<dbReference type="InterPro" id="IPR008979">
    <property type="entry name" value="Galactose-bd-like_sf"/>
</dbReference>
<reference evidence="3 4" key="1">
    <citation type="journal article" date="2016" name="Genome Biol. Evol.">
        <title>Gene Family Evolution Reflects Adaptation to Soil Environmental Stressors in the Genome of the Collembolan Orchesella cincta.</title>
        <authorList>
            <person name="Faddeeva-Vakhrusheva A."/>
            <person name="Derks M.F."/>
            <person name="Anvar S.Y."/>
            <person name="Agamennone V."/>
            <person name="Suring W."/>
            <person name="Smit S."/>
            <person name="van Straalen N.M."/>
            <person name="Roelofs D."/>
        </authorList>
    </citation>
    <scope>NUCLEOTIDE SEQUENCE [LARGE SCALE GENOMIC DNA]</scope>
    <source>
        <tissue evidence="3">Mixed pool</tissue>
    </source>
</reference>
<dbReference type="OrthoDB" id="2635at2759"/>
<dbReference type="OMA" id="RLVFKPW"/>
<dbReference type="InterPro" id="IPR045099">
    <property type="entry name" value="PITH1-like"/>
</dbReference>
<evidence type="ECO:0000256" key="1">
    <source>
        <dbReference type="ARBA" id="ARBA00025788"/>
    </source>
</evidence>
<dbReference type="PANTHER" id="PTHR12175">
    <property type="entry name" value="AD039 HT014 THIOREDOXIN FAMILY TRP26"/>
    <property type="match status" value="1"/>
</dbReference>
<proteinExistence type="inferred from homology"/>
<dbReference type="GO" id="GO:0005634">
    <property type="term" value="C:nucleus"/>
    <property type="evidence" value="ECO:0007669"/>
    <property type="project" value="TreeGrafter"/>
</dbReference>
<dbReference type="EMBL" id="LJIJ01000094">
    <property type="protein sequence ID" value="ODN02824.1"/>
    <property type="molecule type" value="Genomic_DNA"/>
</dbReference>
<dbReference type="Pfam" id="PF06201">
    <property type="entry name" value="PITH"/>
    <property type="match status" value="1"/>
</dbReference>
<organism evidence="3 4">
    <name type="scientific">Orchesella cincta</name>
    <name type="common">Springtail</name>
    <name type="synonym">Podura cincta</name>
    <dbReference type="NCBI Taxonomy" id="48709"/>
    <lineage>
        <taxon>Eukaryota</taxon>
        <taxon>Metazoa</taxon>
        <taxon>Ecdysozoa</taxon>
        <taxon>Arthropoda</taxon>
        <taxon>Hexapoda</taxon>
        <taxon>Collembola</taxon>
        <taxon>Entomobryomorpha</taxon>
        <taxon>Entomobryoidea</taxon>
        <taxon>Orchesellidae</taxon>
        <taxon>Orchesellinae</taxon>
        <taxon>Orchesella</taxon>
    </lineage>
</organism>
<dbReference type="SUPFAM" id="SSF49785">
    <property type="entry name" value="Galactose-binding domain-like"/>
    <property type="match status" value="1"/>
</dbReference>
<dbReference type="Proteomes" id="UP000094527">
    <property type="component" value="Unassembled WGS sequence"/>
</dbReference>
<protein>
    <recommendedName>
        <fullName evidence="2">PITH domain-containing protein</fullName>
    </recommendedName>
</protein>
<feature type="non-terminal residue" evidence="3">
    <location>
        <position position="229"/>
    </location>
</feature>
<dbReference type="GO" id="GO:0080090">
    <property type="term" value="P:regulation of primary metabolic process"/>
    <property type="evidence" value="ECO:0007669"/>
    <property type="project" value="UniProtKB-ARBA"/>
</dbReference>
<dbReference type="FunFam" id="2.60.120.470:FF:000002">
    <property type="entry name" value="PITH domain-containing protein 1"/>
    <property type="match status" value="1"/>
</dbReference>
<dbReference type="Gene3D" id="2.60.120.470">
    <property type="entry name" value="PITH domain"/>
    <property type="match status" value="1"/>
</dbReference>
<keyword evidence="4" id="KW-1185">Reference proteome</keyword>
<evidence type="ECO:0000313" key="4">
    <source>
        <dbReference type="Proteomes" id="UP000094527"/>
    </source>
</evidence>
<sequence length="229" mass="26053">MDLLSFYATGTSQNSSLLTMHNHSGCGGCCHEADHSLKDDSPEMGIEYSLYTKIDKENLTCLNESVDGSAKLVFKPWEERLNFETFVESDVDEELLFNIPFTGNVKLKGIIICAPDDESHPARVRLFKNRPHMTFDDTRVEALQEFELHRDPTGCLEYPAKVVSFSSVSHLTIHIPTNYGNDTTRLCYIGLRGEWTAPQRSELLITNYELRPNLADHPNRVWDQVSKEI</sequence>
<accession>A0A1D2NC44</accession>
<dbReference type="PROSITE" id="PS51532">
    <property type="entry name" value="PITH"/>
    <property type="match status" value="1"/>
</dbReference>
<name>A0A1D2NC44_ORCCI</name>
<evidence type="ECO:0000313" key="3">
    <source>
        <dbReference type="EMBL" id="ODN02824.1"/>
    </source>
</evidence>
<dbReference type="PANTHER" id="PTHR12175:SF1">
    <property type="entry name" value="PITH DOMAIN-CONTAINING PROTEIN 1"/>
    <property type="match status" value="1"/>
</dbReference>